<keyword evidence="4" id="KW-1185">Reference proteome</keyword>
<evidence type="ECO:0000259" key="2">
    <source>
        <dbReference type="PROSITE" id="PS50157"/>
    </source>
</evidence>
<proteinExistence type="predicted"/>
<feature type="domain" description="C2H2-type" evidence="2">
    <location>
        <begin position="40"/>
        <end position="68"/>
    </location>
</feature>
<sequence length="331" mass="37729">MPRKLPLRPTTCPENCYIRSWNSLLTPAAGTNTSTSKMNRICLECKRTFSRGTHLRRHQERLHNHSKPTISGVFEEYSVPQSPITNALCGADILHLPAIKAHPERFDAFGEFLPRISSVGSWKFSYSFEEMRNITLGEMIQSKNPLKVWEPEAETFTNDCFKAATIMNKFDAEDNPPQAHIMEIPLPSLEDQVARIREVYDNFTIYNRKLVAANVTPKYALIDIHYDPGYTIVTLFGKPKLIPIWPPTEENLRVFRGQFGQGNKFLGCYKQLKGGVFVVLRDGQTLLLPPYNLHLTFSIGGSIMCGYEVEAIEYFPAMITCLQMEIKFLDN</sequence>
<dbReference type="OrthoDB" id="4196125at2759"/>
<dbReference type="SUPFAM" id="SSF51197">
    <property type="entry name" value="Clavaminate synthase-like"/>
    <property type="match status" value="1"/>
</dbReference>
<dbReference type="Gene3D" id="3.30.160.60">
    <property type="entry name" value="Classic Zinc Finger"/>
    <property type="match status" value="1"/>
</dbReference>
<name>A0A6A6UMH5_9PEZI</name>
<dbReference type="PROSITE" id="PS50157">
    <property type="entry name" value="ZINC_FINGER_C2H2_2"/>
    <property type="match status" value="1"/>
</dbReference>
<reference evidence="3" key="1">
    <citation type="journal article" date="2020" name="Stud. Mycol.">
        <title>101 Dothideomycetes genomes: a test case for predicting lifestyles and emergence of pathogens.</title>
        <authorList>
            <person name="Haridas S."/>
            <person name="Albert R."/>
            <person name="Binder M."/>
            <person name="Bloem J."/>
            <person name="Labutti K."/>
            <person name="Salamov A."/>
            <person name="Andreopoulos B."/>
            <person name="Baker S."/>
            <person name="Barry K."/>
            <person name="Bills G."/>
            <person name="Bluhm B."/>
            <person name="Cannon C."/>
            <person name="Castanera R."/>
            <person name="Culley D."/>
            <person name="Daum C."/>
            <person name="Ezra D."/>
            <person name="Gonzalez J."/>
            <person name="Henrissat B."/>
            <person name="Kuo A."/>
            <person name="Liang C."/>
            <person name="Lipzen A."/>
            <person name="Lutzoni F."/>
            <person name="Magnuson J."/>
            <person name="Mondo S."/>
            <person name="Nolan M."/>
            <person name="Ohm R."/>
            <person name="Pangilinan J."/>
            <person name="Park H.-J."/>
            <person name="Ramirez L."/>
            <person name="Alfaro M."/>
            <person name="Sun H."/>
            <person name="Tritt A."/>
            <person name="Yoshinaga Y."/>
            <person name="Zwiers L.-H."/>
            <person name="Turgeon B."/>
            <person name="Goodwin S."/>
            <person name="Spatafora J."/>
            <person name="Crous P."/>
            <person name="Grigoriev I."/>
        </authorList>
    </citation>
    <scope>NUCLEOTIDE SEQUENCE</scope>
    <source>
        <strain evidence="3">CBS 115976</strain>
    </source>
</reference>
<dbReference type="PROSITE" id="PS00028">
    <property type="entry name" value="ZINC_FINGER_C2H2_1"/>
    <property type="match status" value="1"/>
</dbReference>
<protein>
    <recommendedName>
        <fullName evidence="2">C2H2-type domain-containing protein</fullName>
    </recommendedName>
</protein>
<evidence type="ECO:0000313" key="4">
    <source>
        <dbReference type="Proteomes" id="UP000799302"/>
    </source>
</evidence>
<keyword evidence="1" id="KW-0863">Zinc-finger</keyword>
<dbReference type="InterPro" id="IPR013087">
    <property type="entry name" value="Znf_C2H2_type"/>
</dbReference>
<evidence type="ECO:0000313" key="3">
    <source>
        <dbReference type="EMBL" id="KAF2672896.1"/>
    </source>
</evidence>
<keyword evidence="1" id="KW-0862">Zinc</keyword>
<keyword evidence="1" id="KW-0479">Metal-binding</keyword>
<dbReference type="GO" id="GO:0008270">
    <property type="term" value="F:zinc ion binding"/>
    <property type="evidence" value="ECO:0007669"/>
    <property type="project" value="UniProtKB-KW"/>
</dbReference>
<accession>A0A6A6UMH5</accession>
<dbReference type="EMBL" id="MU004231">
    <property type="protein sequence ID" value="KAF2672896.1"/>
    <property type="molecule type" value="Genomic_DNA"/>
</dbReference>
<dbReference type="Proteomes" id="UP000799302">
    <property type="component" value="Unassembled WGS sequence"/>
</dbReference>
<organism evidence="3 4">
    <name type="scientific">Microthyrium microscopicum</name>
    <dbReference type="NCBI Taxonomy" id="703497"/>
    <lineage>
        <taxon>Eukaryota</taxon>
        <taxon>Fungi</taxon>
        <taxon>Dikarya</taxon>
        <taxon>Ascomycota</taxon>
        <taxon>Pezizomycotina</taxon>
        <taxon>Dothideomycetes</taxon>
        <taxon>Dothideomycetes incertae sedis</taxon>
        <taxon>Microthyriales</taxon>
        <taxon>Microthyriaceae</taxon>
        <taxon>Microthyrium</taxon>
    </lineage>
</organism>
<evidence type="ECO:0000256" key="1">
    <source>
        <dbReference type="PROSITE-ProRule" id="PRU00042"/>
    </source>
</evidence>
<dbReference type="AlphaFoldDB" id="A0A6A6UMH5"/>
<gene>
    <name evidence="3" type="ORF">BT63DRAFT_436737</name>
</gene>